<protein>
    <submittedName>
        <fullName evidence="1">Uncharacterized protein</fullName>
    </submittedName>
</protein>
<accession>A0A212IN28</accession>
<reference evidence="1" key="1">
    <citation type="submission" date="2016-04" db="EMBL/GenBank/DDBJ databases">
        <authorList>
            <person name="Evans L.H."/>
            <person name="Alamgir A."/>
            <person name="Owens N."/>
            <person name="Weber N.D."/>
            <person name="Virtaneva K."/>
            <person name="Barbian K."/>
            <person name="Babar A."/>
            <person name="Rosenke K."/>
        </authorList>
    </citation>
    <scope>NUCLEOTIDE SEQUENCE</scope>
    <source>
        <strain evidence="1">86-2</strain>
    </source>
</reference>
<evidence type="ECO:0000313" key="1">
    <source>
        <dbReference type="EMBL" id="SBV67971.1"/>
    </source>
</evidence>
<sequence length="60" mass="6866">MLWLRSCGKVLLLVKKRACCGAQQVQILTNLQFRSWNYEFRVVGDTGVSGLCLLILTEHR</sequence>
<name>A0A212IN28_9ENTR</name>
<gene>
    <name evidence="1" type="ORF">KL86CIT2_580019</name>
</gene>
<proteinExistence type="predicted"/>
<organism evidence="1">
    <name type="scientific">uncultured Citrobacter sp</name>
    <dbReference type="NCBI Taxonomy" id="200446"/>
    <lineage>
        <taxon>Bacteria</taxon>
        <taxon>Pseudomonadati</taxon>
        <taxon>Pseudomonadota</taxon>
        <taxon>Gammaproteobacteria</taxon>
        <taxon>Enterobacterales</taxon>
        <taxon>Enterobacteriaceae</taxon>
        <taxon>Citrobacter</taxon>
        <taxon>environmental samples</taxon>
    </lineage>
</organism>
<dbReference type="EMBL" id="FLUA01000058">
    <property type="protein sequence ID" value="SBV67971.1"/>
    <property type="molecule type" value="Genomic_DNA"/>
</dbReference>
<dbReference type="AlphaFoldDB" id="A0A212IN28"/>